<comment type="caution">
    <text evidence="4">The sequence shown here is derived from an EMBL/GenBank/DDBJ whole genome shotgun (WGS) entry which is preliminary data.</text>
</comment>
<name>A0ABV9DL68_9BACI</name>
<evidence type="ECO:0000256" key="1">
    <source>
        <dbReference type="SAM" id="Coils"/>
    </source>
</evidence>
<keyword evidence="3" id="KW-0472">Membrane</keyword>
<evidence type="ECO:0000256" key="3">
    <source>
        <dbReference type="SAM" id="Phobius"/>
    </source>
</evidence>
<dbReference type="RefSeq" id="WP_390298076.1">
    <property type="nucleotide sequence ID" value="NZ_JBHSFU010000009.1"/>
</dbReference>
<feature type="region of interest" description="Disordered" evidence="2">
    <location>
        <begin position="81"/>
        <end position="101"/>
    </location>
</feature>
<reference evidence="5" key="1">
    <citation type="journal article" date="2019" name="Int. J. Syst. Evol. Microbiol.">
        <title>The Global Catalogue of Microorganisms (GCM) 10K type strain sequencing project: providing services to taxonomists for standard genome sequencing and annotation.</title>
        <authorList>
            <consortium name="The Broad Institute Genomics Platform"/>
            <consortium name="The Broad Institute Genome Sequencing Center for Infectious Disease"/>
            <person name="Wu L."/>
            <person name="Ma J."/>
        </authorList>
    </citation>
    <scope>NUCLEOTIDE SEQUENCE [LARGE SCALE GENOMIC DNA]</scope>
    <source>
        <strain evidence="5">CGMCC 4.7426</strain>
    </source>
</reference>
<protein>
    <recommendedName>
        <fullName evidence="6">Anti-sigma factor</fullName>
    </recommendedName>
</protein>
<evidence type="ECO:0008006" key="6">
    <source>
        <dbReference type="Google" id="ProtNLM"/>
    </source>
</evidence>
<keyword evidence="5" id="KW-1185">Reference proteome</keyword>
<proteinExistence type="predicted"/>
<evidence type="ECO:0000313" key="5">
    <source>
        <dbReference type="Proteomes" id="UP001595989"/>
    </source>
</evidence>
<accession>A0ABV9DL68</accession>
<organism evidence="4 5">
    <name type="scientific">Virgibacillus kekensis</name>
    <dbReference type="NCBI Taxonomy" id="202261"/>
    <lineage>
        <taxon>Bacteria</taxon>
        <taxon>Bacillati</taxon>
        <taxon>Bacillota</taxon>
        <taxon>Bacilli</taxon>
        <taxon>Bacillales</taxon>
        <taxon>Bacillaceae</taxon>
        <taxon>Virgibacillus</taxon>
    </lineage>
</organism>
<feature type="compositionally biased region" description="Polar residues" evidence="2">
    <location>
        <begin position="81"/>
        <end position="97"/>
    </location>
</feature>
<evidence type="ECO:0000313" key="4">
    <source>
        <dbReference type="EMBL" id="MFC4559600.1"/>
    </source>
</evidence>
<evidence type="ECO:0000256" key="2">
    <source>
        <dbReference type="SAM" id="MobiDB-lite"/>
    </source>
</evidence>
<dbReference type="EMBL" id="JBHSFU010000009">
    <property type="protein sequence ID" value="MFC4559600.1"/>
    <property type="molecule type" value="Genomic_DNA"/>
</dbReference>
<keyword evidence="3" id="KW-1133">Transmembrane helix</keyword>
<feature type="coiled-coil region" evidence="1">
    <location>
        <begin position="284"/>
        <end position="322"/>
    </location>
</feature>
<gene>
    <name evidence="4" type="ORF">ACFO3D_15485</name>
</gene>
<feature type="transmembrane region" description="Helical" evidence="3">
    <location>
        <begin position="51"/>
        <end position="75"/>
    </location>
</feature>
<dbReference type="Proteomes" id="UP001595989">
    <property type="component" value="Unassembled WGS sequence"/>
</dbReference>
<keyword evidence="1" id="KW-0175">Coiled coil</keyword>
<sequence>MNKEQRMIEKLNSFPKNCRLDEEAKSNIEAAINKGAANKSTNRRNTAFKGFVSKAMVPGGALIAVVLFAFLIIPFNNNGSNVSKPENRPTEQPTPNLEGNILPDPQFQSFETFIKIYTHEFNNVAEQKSFDKRIIDPLTHGFYIYLKHFQALGEVPEKVSEQVSEAISLARKEEETPSVVKIEELFSVHKEKANSIYRELFGEYSEEDIPEHNPNDNNDNTGVPIEDFVTDKPVWNTIDEFVEENLIKLNSEAPDYVASQQTYEEFIAQTVYVQSKYFMTITKSEEKKKQLQDLREISKKVMENKRENIEGHKKYINKLKQELKDLK</sequence>
<keyword evidence="3" id="KW-0812">Transmembrane</keyword>